<dbReference type="InterPro" id="IPR022927">
    <property type="entry name" value="RppH"/>
</dbReference>
<keyword evidence="2 3" id="KW-0378">Hydrolase</keyword>
<dbReference type="Pfam" id="PF00293">
    <property type="entry name" value="NUDIX"/>
    <property type="match status" value="1"/>
</dbReference>
<dbReference type="InterPro" id="IPR015797">
    <property type="entry name" value="NUDIX_hydrolase-like_dom_sf"/>
</dbReference>
<sequence>MTTNFKLTDNEIRVLPYRPCVGIMLLNAKNQVFVAQRIDNPGTAWQMPQGGIEQEEEPLKAALRELEEETGTANAELVAQTSNWQTYDLPHDLVPKIWDGRYRGQKQKWFVFRFKGLDSEINIDTEIPEFSEWKWVDMSCLPDIIVPFKRSLYTKLVEEFSYLIK</sequence>
<evidence type="ECO:0000313" key="5">
    <source>
        <dbReference type="EMBL" id="MFD2206739.1"/>
    </source>
</evidence>
<dbReference type="PANTHER" id="PTHR11839:SF22">
    <property type="entry name" value="NUDIX HYDROLASE 26, CHLOROPLASTIC"/>
    <property type="match status" value="1"/>
</dbReference>
<evidence type="ECO:0000256" key="1">
    <source>
        <dbReference type="ARBA" id="ARBA00001946"/>
    </source>
</evidence>
<dbReference type="RefSeq" id="WP_380252669.1">
    <property type="nucleotide sequence ID" value="NZ_JBHUII010000007.1"/>
</dbReference>
<dbReference type="EC" id="3.6.1.-" evidence="3"/>
<evidence type="ECO:0000313" key="6">
    <source>
        <dbReference type="Proteomes" id="UP001597294"/>
    </source>
</evidence>
<dbReference type="PANTHER" id="PTHR11839">
    <property type="entry name" value="UDP/ADP-SUGAR PYROPHOSPHATASE"/>
    <property type="match status" value="1"/>
</dbReference>
<evidence type="ECO:0000256" key="2">
    <source>
        <dbReference type="ARBA" id="ARBA00022801"/>
    </source>
</evidence>
<dbReference type="PROSITE" id="PS51462">
    <property type="entry name" value="NUDIX"/>
    <property type="match status" value="1"/>
</dbReference>
<dbReference type="GO" id="GO:0016787">
    <property type="term" value="F:hydrolase activity"/>
    <property type="evidence" value="ECO:0007669"/>
    <property type="project" value="UniProtKB-KW"/>
</dbReference>
<dbReference type="InterPro" id="IPR020084">
    <property type="entry name" value="NUDIX_hydrolase_CS"/>
</dbReference>
<dbReference type="HAMAP" id="MF_00298">
    <property type="entry name" value="Nudix_RppH"/>
    <property type="match status" value="1"/>
</dbReference>
<dbReference type="InterPro" id="IPR000086">
    <property type="entry name" value="NUDIX_hydrolase_dom"/>
</dbReference>
<feature type="domain" description="Nudix hydrolase" evidence="4">
    <location>
        <begin position="16"/>
        <end position="158"/>
    </location>
</feature>
<dbReference type="Proteomes" id="UP001597294">
    <property type="component" value="Unassembled WGS sequence"/>
</dbReference>
<comment type="caution">
    <text evidence="5">The sequence shown here is derived from an EMBL/GenBank/DDBJ whole genome shotgun (WGS) entry which is preliminary data.</text>
</comment>
<reference evidence="6" key="1">
    <citation type="journal article" date="2019" name="Int. J. Syst. Evol. Microbiol.">
        <title>The Global Catalogue of Microorganisms (GCM) 10K type strain sequencing project: providing services to taxonomists for standard genome sequencing and annotation.</title>
        <authorList>
            <consortium name="The Broad Institute Genomics Platform"/>
            <consortium name="The Broad Institute Genome Sequencing Center for Infectious Disease"/>
            <person name="Wu L."/>
            <person name="Ma J."/>
        </authorList>
    </citation>
    <scope>NUCLEOTIDE SEQUENCE [LARGE SCALE GENOMIC DNA]</scope>
    <source>
        <strain evidence="6">CGMCC 4.7192</strain>
    </source>
</reference>
<name>A0ABW5BMD3_9PROT</name>
<evidence type="ECO:0000256" key="3">
    <source>
        <dbReference type="HAMAP-Rule" id="MF_00298"/>
    </source>
</evidence>
<evidence type="ECO:0000259" key="4">
    <source>
        <dbReference type="PROSITE" id="PS51462"/>
    </source>
</evidence>
<feature type="short sequence motif" description="Nudix box" evidence="3">
    <location>
        <begin position="50"/>
        <end position="71"/>
    </location>
</feature>
<accession>A0ABW5BMD3</accession>
<proteinExistence type="inferred from homology"/>
<dbReference type="CDD" id="cd03671">
    <property type="entry name" value="NUDIX_Ap4A_hydrolase_plant_like"/>
    <property type="match status" value="1"/>
</dbReference>
<dbReference type="EMBL" id="JBHUII010000007">
    <property type="protein sequence ID" value="MFD2206739.1"/>
    <property type="molecule type" value="Genomic_DNA"/>
</dbReference>
<keyword evidence="6" id="KW-1185">Reference proteome</keyword>
<comment type="cofactor">
    <cofactor evidence="1">
        <name>Mg(2+)</name>
        <dbReference type="ChEBI" id="CHEBI:18420"/>
    </cofactor>
</comment>
<comment type="similarity">
    <text evidence="3">Belongs to the Nudix hydrolase family. RppH subfamily.</text>
</comment>
<dbReference type="SUPFAM" id="SSF55811">
    <property type="entry name" value="Nudix"/>
    <property type="match status" value="1"/>
</dbReference>
<organism evidence="5 6">
    <name type="scientific">Kiloniella antarctica</name>
    <dbReference type="NCBI Taxonomy" id="1550907"/>
    <lineage>
        <taxon>Bacteria</taxon>
        <taxon>Pseudomonadati</taxon>
        <taxon>Pseudomonadota</taxon>
        <taxon>Alphaproteobacteria</taxon>
        <taxon>Rhodospirillales</taxon>
        <taxon>Kiloniellaceae</taxon>
        <taxon>Kiloniella</taxon>
    </lineage>
</organism>
<comment type="cofactor">
    <cofactor evidence="3">
        <name>a divalent metal cation</name>
        <dbReference type="ChEBI" id="CHEBI:60240"/>
    </cofactor>
</comment>
<dbReference type="NCBIfam" id="NF001936">
    <property type="entry name" value="PRK00714.1-3"/>
    <property type="match status" value="1"/>
</dbReference>
<comment type="function">
    <text evidence="3">Accelerates the degradation of transcripts by removing pyrophosphate from the 5'-end of triphosphorylated RNA, leading to a more labile monophosphorylated state that can stimulate subsequent ribonuclease cleavage.</text>
</comment>
<protein>
    <recommendedName>
        <fullName evidence="3">RNA pyrophosphohydrolase</fullName>
        <ecNumber evidence="3">3.6.1.-</ecNumber>
    </recommendedName>
    <alternativeName>
        <fullName evidence="3">(Di)nucleoside polyphosphate hydrolase</fullName>
    </alternativeName>
</protein>
<dbReference type="Gene3D" id="3.90.79.10">
    <property type="entry name" value="Nucleoside Triphosphate Pyrophosphohydrolase"/>
    <property type="match status" value="1"/>
</dbReference>
<gene>
    <name evidence="3" type="primary">rppH</name>
    <name evidence="3" type="synonym">nudH</name>
    <name evidence="5" type="ORF">ACFSKO_14000</name>
</gene>
<dbReference type="PROSITE" id="PS00893">
    <property type="entry name" value="NUDIX_BOX"/>
    <property type="match status" value="1"/>
</dbReference>
<dbReference type="NCBIfam" id="NF001938">
    <property type="entry name" value="PRK00714.1-5"/>
    <property type="match status" value="1"/>
</dbReference>